<name>A0ABP8MYD8_9BACT</name>
<dbReference type="PANTHER" id="PTHR34610:SF3">
    <property type="entry name" value="SSL7007 PROTEIN"/>
    <property type="match status" value="1"/>
</dbReference>
<keyword evidence="3" id="KW-1185">Reference proteome</keyword>
<dbReference type="InterPro" id="IPR029060">
    <property type="entry name" value="PIN-like_dom_sf"/>
</dbReference>
<protein>
    <recommendedName>
        <fullName evidence="1">PIN domain-containing protein</fullName>
    </recommendedName>
</protein>
<accession>A0ABP8MYD8</accession>
<dbReference type="EMBL" id="BAABHD010000030">
    <property type="protein sequence ID" value="GAA4458207.1"/>
    <property type="molecule type" value="Genomic_DNA"/>
</dbReference>
<dbReference type="SUPFAM" id="SSF88723">
    <property type="entry name" value="PIN domain-like"/>
    <property type="match status" value="1"/>
</dbReference>
<dbReference type="InterPro" id="IPR002716">
    <property type="entry name" value="PIN_dom"/>
</dbReference>
<comment type="caution">
    <text evidence="2">The sequence shown here is derived from an EMBL/GenBank/DDBJ whole genome shotgun (WGS) entry which is preliminary data.</text>
</comment>
<feature type="domain" description="PIN" evidence="1">
    <location>
        <begin position="2"/>
        <end position="109"/>
    </location>
</feature>
<proteinExistence type="predicted"/>
<sequence length="137" mass="15584">MRVVLDINVLLIALPVASPYRPIFDALRTGRFELVVSNDILSEYHEKLAEKTTASVADNVIKLLLSLDNVILQSVYFEWGLMHNDADDNKYVDCALVANADHLVSEDKHFTILRDIDFPKLSVLRIDEFLSLLRTQV</sequence>
<evidence type="ECO:0000313" key="3">
    <source>
        <dbReference type="Proteomes" id="UP001501175"/>
    </source>
</evidence>
<dbReference type="Proteomes" id="UP001501175">
    <property type="component" value="Unassembled WGS sequence"/>
</dbReference>
<dbReference type="PANTHER" id="PTHR34610">
    <property type="entry name" value="SSL7007 PROTEIN"/>
    <property type="match status" value="1"/>
</dbReference>
<evidence type="ECO:0000313" key="2">
    <source>
        <dbReference type="EMBL" id="GAA4458207.1"/>
    </source>
</evidence>
<dbReference type="InterPro" id="IPR002850">
    <property type="entry name" value="PIN_toxin-like"/>
</dbReference>
<gene>
    <name evidence="2" type="ORF">GCM10023189_30060</name>
</gene>
<evidence type="ECO:0000259" key="1">
    <source>
        <dbReference type="Pfam" id="PF13470"/>
    </source>
</evidence>
<organism evidence="2 3">
    <name type="scientific">Nibrella saemangeumensis</name>
    <dbReference type="NCBI Taxonomy" id="1084526"/>
    <lineage>
        <taxon>Bacteria</taxon>
        <taxon>Pseudomonadati</taxon>
        <taxon>Bacteroidota</taxon>
        <taxon>Cytophagia</taxon>
        <taxon>Cytophagales</taxon>
        <taxon>Spirosomataceae</taxon>
        <taxon>Nibrella</taxon>
    </lineage>
</organism>
<reference evidence="3" key="1">
    <citation type="journal article" date="2019" name="Int. J. Syst. Evol. Microbiol.">
        <title>The Global Catalogue of Microorganisms (GCM) 10K type strain sequencing project: providing services to taxonomists for standard genome sequencing and annotation.</title>
        <authorList>
            <consortium name="The Broad Institute Genomics Platform"/>
            <consortium name="The Broad Institute Genome Sequencing Center for Infectious Disease"/>
            <person name="Wu L."/>
            <person name="Ma J."/>
        </authorList>
    </citation>
    <scope>NUCLEOTIDE SEQUENCE [LARGE SCALE GENOMIC DNA]</scope>
    <source>
        <strain evidence="3">JCM 17927</strain>
    </source>
</reference>
<dbReference type="NCBIfam" id="TIGR00305">
    <property type="entry name" value="putative toxin-antitoxin system toxin component, PIN family"/>
    <property type="match status" value="1"/>
</dbReference>
<dbReference type="RefSeq" id="WP_345244686.1">
    <property type="nucleotide sequence ID" value="NZ_BAABHD010000030.1"/>
</dbReference>
<dbReference type="Pfam" id="PF13470">
    <property type="entry name" value="PIN_3"/>
    <property type="match status" value="1"/>
</dbReference>